<dbReference type="SUPFAM" id="SSF51419">
    <property type="entry name" value="PLP-binding barrel"/>
    <property type="match status" value="1"/>
</dbReference>
<dbReference type="PANTHER" id="PTHR10146">
    <property type="entry name" value="PROLINE SYNTHETASE CO-TRANSCRIBED BACTERIAL HOMOLOG PROTEIN"/>
    <property type="match status" value="1"/>
</dbReference>
<dbReference type="NCBIfam" id="TIGR00044">
    <property type="entry name" value="YggS family pyridoxal phosphate-dependent enzyme"/>
    <property type="match status" value="1"/>
</dbReference>
<keyword evidence="1 2" id="KW-0663">Pyridoxal phosphate</keyword>
<comment type="function">
    <text evidence="2">Pyridoxal 5'-phosphate (PLP)-binding protein, which is involved in PLP homeostasis.</text>
</comment>
<comment type="similarity">
    <text evidence="2 4">Belongs to the pyridoxal phosphate-binding protein YggS/PROSC family.</text>
</comment>
<proteinExistence type="inferred from homology"/>
<feature type="domain" description="Alanine racemase N-terminal" evidence="5">
    <location>
        <begin position="31"/>
        <end position="227"/>
    </location>
</feature>
<dbReference type="EMBL" id="SHBM01000042">
    <property type="protein sequence ID" value="RZO16576.1"/>
    <property type="molecule type" value="Genomic_DNA"/>
</dbReference>
<evidence type="ECO:0000313" key="7">
    <source>
        <dbReference type="Proteomes" id="UP000318359"/>
    </source>
</evidence>
<evidence type="ECO:0000313" key="6">
    <source>
        <dbReference type="EMBL" id="RZO16576.1"/>
    </source>
</evidence>
<reference evidence="6 7" key="1">
    <citation type="submission" date="2019-02" db="EMBL/GenBank/DDBJ databases">
        <title>Prokaryotic population dynamics and viral predation in marine succession experiment using metagenomics: the confinement effect.</title>
        <authorList>
            <person name="Haro-Moreno J.M."/>
            <person name="Rodriguez-Valera F."/>
            <person name="Lopez-Perez M."/>
        </authorList>
    </citation>
    <scope>NUCLEOTIDE SEQUENCE [LARGE SCALE GENOMIC DNA]</scope>
    <source>
        <strain evidence="6">MED-G167</strain>
    </source>
</reference>
<dbReference type="PANTHER" id="PTHR10146:SF14">
    <property type="entry name" value="PYRIDOXAL PHOSPHATE HOMEOSTASIS PROTEIN"/>
    <property type="match status" value="1"/>
</dbReference>
<accession>A0A520M5R0</accession>
<dbReference type="PIRSF" id="PIRSF004848">
    <property type="entry name" value="YBL036c_PLPDEIII"/>
    <property type="match status" value="1"/>
</dbReference>
<protein>
    <recommendedName>
        <fullName evidence="2">Pyridoxal phosphate homeostasis protein</fullName>
        <shortName evidence="2">PLP homeostasis protein</shortName>
    </recommendedName>
</protein>
<evidence type="ECO:0000256" key="4">
    <source>
        <dbReference type="RuleBase" id="RU004514"/>
    </source>
</evidence>
<dbReference type="GO" id="GO:0030170">
    <property type="term" value="F:pyridoxal phosphate binding"/>
    <property type="evidence" value="ECO:0007669"/>
    <property type="project" value="UniProtKB-UniRule"/>
</dbReference>
<dbReference type="Proteomes" id="UP000318359">
    <property type="component" value="Unassembled WGS sequence"/>
</dbReference>
<evidence type="ECO:0000256" key="3">
    <source>
        <dbReference type="PIRSR" id="PIRSR004848-1"/>
    </source>
</evidence>
<feature type="modified residue" description="N6-(pyridoxal phosphate)lysine" evidence="2 3">
    <location>
        <position position="37"/>
    </location>
</feature>
<dbReference type="PROSITE" id="PS01211">
    <property type="entry name" value="UPF0001"/>
    <property type="match status" value="1"/>
</dbReference>
<dbReference type="InterPro" id="IPR011078">
    <property type="entry name" value="PyrdxlP_homeostasis"/>
</dbReference>
<name>A0A520M5R0_9GAMM</name>
<sequence>MHNSINNKIKNFSYDFAIACKDSKRSEEDISIIAVSKKHDLSLIKDAYQNGFNNFGENFAQELEKKATALKDHEITWHFIGPIQSNKIKLVATHAHWVHSLDREKIILKLNNQCKTLNKSINVCIQVNIDNEVSKSGINPNKLLELSSLVEAQSNLNLRGIMVLPKLSNKIEETKKVMGKCFALHANLKLSYPNADILSMGTTSDFKTAIESGSNMIRVGESIFGKRQ</sequence>
<dbReference type="Pfam" id="PF01168">
    <property type="entry name" value="Ala_racemase_N"/>
    <property type="match status" value="1"/>
</dbReference>
<gene>
    <name evidence="6" type="ORF">EVB00_02815</name>
</gene>
<dbReference type="Gene3D" id="3.20.20.10">
    <property type="entry name" value="Alanine racemase"/>
    <property type="match status" value="1"/>
</dbReference>
<dbReference type="FunFam" id="3.20.20.10:FF:000018">
    <property type="entry name" value="Pyridoxal phosphate homeostasis protein"/>
    <property type="match status" value="1"/>
</dbReference>
<comment type="caution">
    <text evidence="6">The sequence shown here is derived from an EMBL/GenBank/DDBJ whole genome shotgun (WGS) entry which is preliminary data.</text>
</comment>
<evidence type="ECO:0000256" key="1">
    <source>
        <dbReference type="ARBA" id="ARBA00022898"/>
    </source>
</evidence>
<evidence type="ECO:0000259" key="5">
    <source>
        <dbReference type="Pfam" id="PF01168"/>
    </source>
</evidence>
<comment type="cofactor">
    <cofactor evidence="3">
        <name>pyridoxal 5'-phosphate</name>
        <dbReference type="ChEBI" id="CHEBI:597326"/>
    </cofactor>
</comment>
<dbReference type="HAMAP" id="MF_02087">
    <property type="entry name" value="PLP_homeostasis"/>
    <property type="match status" value="1"/>
</dbReference>
<dbReference type="AlphaFoldDB" id="A0A520M5R0"/>
<organism evidence="6 7">
    <name type="scientific">SAR86 cluster bacterium</name>
    <dbReference type="NCBI Taxonomy" id="2030880"/>
    <lineage>
        <taxon>Bacteria</taxon>
        <taxon>Pseudomonadati</taxon>
        <taxon>Pseudomonadota</taxon>
        <taxon>Gammaproteobacteria</taxon>
        <taxon>SAR86 cluster</taxon>
    </lineage>
</organism>
<dbReference type="InterPro" id="IPR029066">
    <property type="entry name" value="PLP-binding_barrel"/>
</dbReference>
<evidence type="ECO:0000256" key="2">
    <source>
        <dbReference type="HAMAP-Rule" id="MF_02087"/>
    </source>
</evidence>
<dbReference type="InterPro" id="IPR001608">
    <property type="entry name" value="Ala_racemase_N"/>
</dbReference>